<evidence type="ECO:0000313" key="4">
    <source>
        <dbReference type="Proteomes" id="UP000199758"/>
    </source>
</evidence>
<gene>
    <name evidence="3" type="ORF">SAMN04488068_1922</name>
</gene>
<dbReference type="OrthoDB" id="5829198at2"/>
<sequence>MKRTPSRHASTQVVSSPSRVPLRRDAVARLLQAAVIGSIGLLYATPSNAAPDCVNVRKSAPDMAEATIDAVRRASDLLQKKQTDDAITKLNGFISRGEPIDKAMIYFNLGVAYSEKEQYLDAAKAFATAIGFNVLPQNQTEQIQFNIGQLYVAGGQQADGITALQTYMAMTCSPITPEAHMFLASALAEQKRFDEALPQVDLALSKAKAPKESWLQFRLGVQYEMKQYQAAAETLLTLIAMTPTKPDYWKQLSAVLLEMEDKEKSLAVMALAEQQGFIEKPGDIMNLYNIYMMIEVPLAAGQLIETSIANGKLPEDEKSVEAAANAWINARESDKAEAALIKVAGMADRGEYYYRLGGMYVDQERWEEARKMLGTAVQKGGLKRPGEVLYRLAIANYRLGDLRGAIAALDKSSQHDETRRQAGEWLNSLRAELAAAEAVPVAVAATGG</sequence>
<protein>
    <submittedName>
        <fullName evidence="3">Tetratricopeptide repeat-containing protein</fullName>
    </submittedName>
</protein>
<dbReference type="PANTHER" id="PTHR44227">
    <property type="match status" value="1"/>
</dbReference>
<dbReference type="SMART" id="SM00028">
    <property type="entry name" value="TPR"/>
    <property type="match status" value="4"/>
</dbReference>
<evidence type="ECO:0000256" key="1">
    <source>
        <dbReference type="ARBA" id="ARBA00022737"/>
    </source>
</evidence>
<evidence type="ECO:0000256" key="2">
    <source>
        <dbReference type="ARBA" id="ARBA00022803"/>
    </source>
</evidence>
<dbReference type="SUPFAM" id="SSF48452">
    <property type="entry name" value="TPR-like"/>
    <property type="match status" value="2"/>
</dbReference>
<dbReference type="InterPro" id="IPR019734">
    <property type="entry name" value="TPR_rpt"/>
</dbReference>
<accession>A0A1M5NXZ8</accession>
<proteinExistence type="predicted"/>
<dbReference type="PANTHER" id="PTHR44227:SF3">
    <property type="entry name" value="PROTEIN O-MANNOSYL-TRANSFERASE TMTC4"/>
    <property type="match status" value="1"/>
</dbReference>
<dbReference type="STRING" id="490188.SAMN04488068_1922"/>
<name>A0A1M5NXZ8_9GAMM</name>
<dbReference type="EMBL" id="FQWZ01000004">
    <property type="protein sequence ID" value="SHG94358.1"/>
    <property type="molecule type" value="Genomic_DNA"/>
</dbReference>
<organism evidence="3 4">
    <name type="scientific">Hydrocarboniphaga daqingensis</name>
    <dbReference type="NCBI Taxonomy" id="490188"/>
    <lineage>
        <taxon>Bacteria</taxon>
        <taxon>Pseudomonadati</taxon>
        <taxon>Pseudomonadota</taxon>
        <taxon>Gammaproteobacteria</taxon>
        <taxon>Nevskiales</taxon>
        <taxon>Nevskiaceae</taxon>
        <taxon>Hydrocarboniphaga</taxon>
    </lineage>
</organism>
<dbReference type="Proteomes" id="UP000199758">
    <property type="component" value="Unassembled WGS sequence"/>
</dbReference>
<evidence type="ECO:0000313" key="3">
    <source>
        <dbReference type="EMBL" id="SHG94358.1"/>
    </source>
</evidence>
<dbReference type="AlphaFoldDB" id="A0A1M5NXZ8"/>
<dbReference type="GO" id="GO:0000030">
    <property type="term" value="F:mannosyltransferase activity"/>
    <property type="evidence" value="ECO:0007669"/>
    <property type="project" value="TreeGrafter"/>
</dbReference>
<dbReference type="GO" id="GO:0030968">
    <property type="term" value="P:endoplasmic reticulum unfolded protein response"/>
    <property type="evidence" value="ECO:0007669"/>
    <property type="project" value="TreeGrafter"/>
</dbReference>
<dbReference type="RefSeq" id="WP_072896911.1">
    <property type="nucleotide sequence ID" value="NZ_FQWZ01000004.1"/>
</dbReference>
<dbReference type="GO" id="GO:0035269">
    <property type="term" value="P:protein O-linked glycosylation via mannose"/>
    <property type="evidence" value="ECO:0007669"/>
    <property type="project" value="TreeGrafter"/>
</dbReference>
<reference evidence="3 4" key="1">
    <citation type="submission" date="2016-11" db="EMBL/GenBank/DDBJ databases">
        <authorList>
            <person name="Jaros S."/>
            <person name="Januszkiewicz K."/>
            <person name="Wedrychowicz H."/>
        </authorList>
    </citation>
    <scope>NUCLEOTIDE SEQUENCE [LARGE SCALE GENOMIC DNA]</scope>
    <source>
        <strain evidence="3 4">CGMCC 1.7049</strain>
    </source>
</reference>
<dbReference type="Gene3D" id="1.25.40.10">
    <property type="entry name" value="Tetratricopeptide repeat domain"/>
    <property type="match status" value="3"/>
</dbReference>
<dbReference type="InterPro" id="IPR052346">
    <property type="entry name" value="O-mannosyl-transferase_TMTC"/>
</dbReference>
<keyword evidence="4" id="KW-1185">Reference proteome</keyword>
<dbReference type="InterPro" id="IPR011990">
    <property type="entry name" value="TPR-like_helical_dom_sf"/>
</dbReference>
<dbReference type="Pfam" id="PF13432">
    <property type="entry name" value="TPR_16"/>
    <property type="match status" value="2"/>
</dbReference>
<keyword evidence="2" id="KW-0802">TPR repeat</keyword>
<keyword evidence="1" id="KW-0677">Repeat</keyword>